<keyword evidence="3" id="KW-0028">Amino-acid biosynthesis</keyword>
<evidence type="ECO:0000256" key="1">
    <source>
        <dbReference type="ARBA" id="ARBA00022737"/>
    </source>
</evidence>
<dbReference type="Gene3D" id="3.30.360.10">
    <property type="entry name" value="Dihydrodipicolinate Reductase, domain 2"/>
    <property type="match status" value="1"/>
</dbReference>
<evidence type="ECO:0000256" key="4">
    <source>
        <dbReference type="PROSITE-ProRule" id="PRU00317"/>
    </source>
</evidence>
<evidence type="ECO:0000259" key="5">
    <source>
        <dbReference type="Pfam" id="PF16653"/>
    </source>
</evidence>
<proteinExistence type="predicted"/>
<dbReference type="GO" id="GO:0004753">
    <property type="term" value="F:saccharopine dehydrogenase activity"/>
    <property type="evidence" value="ECO:0007669"/>
    <property type="project" value="TreeGrafter"/>
</dbReference>
<evidence type="ECO:0000256" key="2">
    <source>
        <dbReference type="ARBA" id="ARBA00023002"/>
    </source>
</evidence>
<accession>A0A161Y0G5</accession>
<dbReference type="SUPFAM" id="SSF55347">
    <property type="entry name" value="Glyceraldehyde-3-phosphate dehydrogenase-like, C-terminal domain"/>
    <property type="match status" value="1"/>
</dbReference>
<dbReference type="Gene3D" id="3.40.50.720">
    <property type="entry name" value="NAD(P)-binding Rossmann-like Domain"/>
    <property type="match status" value="1"/>
</dbReference>
<dbReference type="InterPro" id="IPR032095">
    <property type="entry name" value="Sacchrp_dh-like_C"/>
</dbReference>
<sequence length="315" mass="35021">MPSYLVAEDIPHYPIDDCKRTQPTLDILSDADIPVIDGTPATMELNQAAKDAGITVMNEAVKTIEEVHRKDDKILSFLSFCETSDNPLGYKFPWSSRGVLLALRNAAKYSKDGQVVDVSSKDLMAVPKPYFIYPGCAFVACPNRDSTSYNKRYNTPEVQTIFIKVLVDIGFLGDAFRQVLWSFIAYKEATKAVVGAALSRPPSSPMRRSSPPKEKQRILNGLRWIGIFSDQQITPRGNPLHTLCATLKGRCTSRRGYPALAKLVGVPCGVAVKLVLNGTIAERRRPRAHGLKINDHIMKELMDKYGFYLIEKALS</sequence>
<dbReference type="GO" id="GO:0019878">
    <property type="term" value="P:lysine biosynthetic process via aminoadipic acid"/>
    <property type="evidence" value="ECO:0007669"/>
    <property type="project" value="TreeGrafter"/>
</dbReference>
<dbReference type="PANTHER" id="PTHR11133:SF22">
    <property type="entry name" value="ALPHA-AMINOADIPIC SEMIALDEHYDE SYNTHASE, MITOCHONDRIAL"/>
    <property type="match status" value="1"/>
</dbReference>
<keyword evidence="2" id="KW-0560">Oxidoreductase</keyword>
<feature type="domain" description="Saccharopine dehydrogenase-like C-terminal" evidence="5">
    <location>
        <begin position="60"/>
        <end position="304"/>
    </location>
</feature>
<dbReference type="STRING" id="1573173.A0A161Y0G5"/>
<organism evidence="6 7">
    <name type="scientific">Colletotrichum incanum</name>
    <name type="common">Soybean anthracnose fungus</name>
    <dbReference type="NCBI Taxonomy" id="1573173"/>
    <lineage>
        <taxon>Eukaryota</taxon>
        <taxon>Fungi</taxon>
        <taxon>Dikarya</taxon>
        <taxon>Ascomycota</taxon>
        <taxon>Pezizomycotina</taxon>
        <taxon>Sordariomycetes</taxon>
        <taxon>Hypocreomycetidae</taxon>
        <taxon>Glomerellales</taxon>
        <taxon>Glomerellaceae</taxon>
        <taxon>Colletotrichum</taxon>
        <taxon>Colletotrichum spaethianum species complex</taxon>
    </lineage>
</organism>
<dbReference type="InterPro" id="IPR001313">
    <property type="entry name" value="Pumilio_RNA-bd_rpt"/>
</dbReference>
<keyword evidence="3" id="KW-0457">Lysine biosynthesis</keyword>
<dbReference type="GO" id="GO:0005737">
    <property type="term" value="C:cytoplasm"/>
    <property type="evidence" value="ECO:0007669"/>
    <property type="project" value="TreeGrafter"/>
</dbReference>
<feature type="repeat" description="Pumilio" evidence="4">
    <location>
        <begin position="292"/>
        <end position="315"/>
    </location>
</feature>
<dbReference type="Proteomes" id="UP000076584">
    <property type="component" value="Unassembled WGS sequence"/>
</dbReference>
<gene>
    <name evidence="6" type="ORF">CI238_02017</name>
</gene>
<dbReference type="GO" id="GO:0003723">
    <property type="term" value="F:RNA binding"/>
    <property type="evidence" value="ECO:0007669"/>
    <property type="project" value="InterPro"/>
</dbReference>
<dbReference type="InterPro" id="IPR051168">
    <property type="entry name" value="AASS"/>
</dbReference>
<keyword evidence="1" id="KW-0677">Repeat</keyword>
<comment type="caution">
    <text evidence="6">The sequence shown here is derived from an EMBL/GenBank/DDBJ whole genome shotgun (WGS) entry which is preliminary data.</text>
</comment>
<evidence type="ECO:0000313" key="7">
    <source>
        <dbReference type="Proteomes" id="UP000076584"/>
    </source>
</evidence>
<evidence type="ECO:0000313" key="6">
    <source>
        <dbReference type="EMBL" id="KZL82952.1"/>
    </source>
</evidence>
<evidence type="ECO:0000256" key="3">
    <source>
        <dbReference type="ARBA" id="ARBA00023154"/>
    </source>
</evidence>
<dbReference type="Pfam" id="PF16653">
    <property type="entry name" value="Sacchrp_dh_C"/>
    <property type="match status" value="1"/>
</dbReference>
<reference evidence="6 7" key="1">
    <citation type="submission" date="2015-06" db="EMBL/GenBank/DDBJ databases">
        <title>Survival trade-offs in plant roots during colonization by closely related pathogenic and mutualistic fungi.</title>
        <authorList>
            <person name="Hacquard S."/>
            <person name="Kracher B."/>
            <person name="Hiruma K."/>
            <person name="Weinman A."/>
            <person name="Muench P."/>
            <person name="Garrido Oter R."/>
            <person name="Ver Loren van Themaat E."/>
            <person name="Dallerey J.-F."/>
            <person name="Damm U."/>
            <person name="Henrissat B."/>
            <person name="Lespinet O."/>
            <person name="Thon M."/>
            <person name="Kemen E."/>
            <person name="McHardy A.C."/>
            <person name="Schulze-Lefert P."/>
            <person name="O'Connell R.J."/>
        </authorList>
    </citation>
    <scope>NUCLEOTIDE SEQUENCE [LARGE SCALE GENOMIC DNA]</scope>
    <source>
        <strain evidence="6 7">MAFF 238704</strain>
    </source>
</reference>
<dbReference type="EMBL" id="LFIW01001237">
    <property type="protein sequence ID" value="KZL82952.1"/>
    <property type="molecule type" value="Genomic_DNA"/>
</dbReference>
<dbReference type="PANTHER" id="PTHR11133">
    <property type="entry name" value="SACCHAROPINE DEHYDROGENASE"/>
    <property type="match status" value="1"/>
</dbReference>
<keyword evidence="7" id="KW-1185">Reference proteome</keyword>
<dbReference type="AlphaFoldDB" id="A0A161Y0G5"/>
<name>A0A161Y0G5_COLIC</name>
<dbReference type="PROSITE" id="PS50302">
    <property type="entry name" value="PUM"/>
    <property type="match status" value="1"/>
</dbReference>
<protein>
    <submittedName>
        <fullName evidence="6">Saccharopine dehydrogenase</fullName>
    </submittedName>
</protein>